<name>A0A9W8B5W3_9FUNG</name>
<dbReference type="GO" id="GO:0005829">
    <property type="term" value="C:cytosol"/>
    <property type="evidence" value="ECO:0007669"/>
    <property type="project" value="TreeGrafter"/>
</dbReference>
<organism evidence="8 9">
    <name type="scientific">Dimargaris verticillata</name>
    <dbReference type="NCBI Taxonomy" id="2761393"/>
    <lineage>
        <taxon>Eukaryota</taxon>
        <taxon>Fungi</taxon>
        <taxon>Fungi incertae sedis</taxon>
        <taxon>Zoopagomycota</taxon>
        <taxon>Kickxellomycotina</taxon>
        <taxon>Dimargaritomycetes</taxon>
        <taxon>Dimargaritales</taxon>
        <taxon>Dimargaritaceae</taxon>
        <taxon>Dimargaris</taxon>
    </lineage>
</organism>
<dbReference type="PANTHER" id="PTHR23429">
    <property type="entry name" value="GLUCOSE-6-PHOSPHATE 1-DEHYDROGENASE G6PD"/>
    <property type="match status" value="1"/>
</dbReference>
<dbReference type="GO" id="GO:0009051">
    <property type="term" value="P:pentose-phosphate shunt, oxidative branch"/>
    <property type="evidence" value="ECO:0007669"/>
    <property type="project" value="TreeGrafter"/>
</dbReference>
<dbReference type="GO" id="GO:0006006">
    <property type="term" value="P:glucose metabolic process"/>
    <property type="evidence" value="ECO:0007669"/>
    <property type="project" value="InterPro"/>
</dbReference>
<protein>
    <recommendedName>
        <fullName evidence="3">Glucose-6-phosphate 1-dehydrogenase</fullName>
        <ecNumber evidence="2">1.1.1.49</ecNumber>
    </recommendedName>
</protein>
<gene>
    <name evidence="8" type="primary">ZWF1_1</name>
    <name evidence="8" type="ORF">H4R34_003535</name>
</gene>
<keyword evidence="9" id="KW-1185">Reference proteome</keyword>
<dbReference type="OrthoDB" id="60984at2759"/>
<dbReference type="SUPFAM" id="SSF55347">
    <property type="entry name" value="Glyceraldehyde-3-phosphate dehydrogenase-like, C-terminal domain"/>
    <property type="match status" value="1"/>
</dbReference>
<comment type="pathway">
    <text evidence="1">Carbohydrate degradation; pentose phosphate pathway; D-ribulose 5-phosphate from D-glucose 6-phosphate (oxidative stage): step 1/3.</text>
</comment>
<dbReference type="GO" id="GO:0050661">
    <property type="term" value="F:NADP binding"/>
    <property type="evidence" value="ECO:0007669"/>
    <property type="project" value="InterPro"/>
</dbReference>
<evidence type="ECO:0000259" key="7">
    <source>
        <dbReference type="Pfam" id="PF02781"/>
    </source>
</evidence>
<dbReference type="Gene3D" id="3.30.360.10">
    <property type="entry name" value="Dihydrodipicolinate Reductase, domain 2"/>
    <property type="match status" value="1"/>
</dbReference>
<comment type="caution">
    <text evidence="8">The sequence shown here is derived from an EMBL/GenBank/DDBJ whole genome shotgun (WGS) entry which is preliminary data.</text>
</comment>
<dbReference type="PANTHER" id="PTHR23429:SF0">
    <property type="entry name" value="GLUCOSE-6-PHOSPHATE 1-DEHYDROGENASE"/>
    <property type="match status" value="1"/>
</dbReference>
<evidence type="ECO:0000256" key="5">
    <source>
        <dbReference type="ARBA" id="ARBA00023002"/>
    </source>
</evidence>
<evidence type="ECO:0000256" key="3">
    <source>
        <dbReference type="ARBA" id="ARBA00020444"/>
    </source>
</evidence>
<evidence type="ECO:0000256" key="6">
    <source>
        <dbReference type="ARBA" id="ARBA00023277"/>
    </source>
</evidence>
<dbReference type="EMBL" id="JANBQB010000338">
    <property type="protein sequence ID" value="KAJ1977551.1"/>
    <property type="molecule type" value="Genomic_DNA"/>
</dbReference>
<evidence type="ECO:0000256" key="1">
    <source>
        <dbReference type="ARBA" id="ARBA00004937"/>
    </source>
</evidence>
<feature type="domain" description="Glucose-6-phosphate dehydrogenase C-terminal" evidence="7">
    <location>
        <begin position="7"/>
        <end position="85"/>
    </location>
</feature>
<proteinExistence type="predicted"/>
<dbReference type="GO" id="GO:0004345">
    <property type="term" value="F:glucose-6-phosphate dehydrogenase activity"/>
    <property type="evidence" value="ECO:0007669"/>
    <property type="project" value="UniProtKB-EC"/>
</dbReference>
<keyword evidence="6" id="KW-0119">Carbohydrate metabolism</keyword>
<accession>A0A9W8B5W3</accession>
<keyword evidence="5" id="KW-0560">Oxidoreductase</keyword>
<reference evidence="8" key="1">
    <citation type="submission" date="2022-07" db="EMBL/GenBank/DDBJ databases">
        <title>Phylogenomic reconstructions and comparative analyses of Kickxellomycotina fungi.</title>
        <authorList>
            <person name="Reynolds N.K."/>
            <person name="Stajich J.E."/>
            <person name="Barry K."/>
            <person name="Grigoriev I.V."/>
            <person name="Crous P."/>
            <person name="Smith M.E."/>
        </authorList>
    </citation>
    <scope>NUCLEOTIDE SEQUENCE</scope>
    <source>
        <strain evidence="8">RSA 567</strain>
    </source>
</reference>
<feature type="non-terminal residue" evidence="8">
    <location>
        <position position="85"/>
    </location>
</feature>
<dbReference type="EC" id="1.1.1.49" evidence="2"/>
<sequence>MVKNIPILRFDNMFFEAVWNREYIDNVQITFKEAFGTQGRGGYFDEYGVIRDVMQNHMVQMLCVMAMEKPASISADDVRTAKAEV</sequence>
<evidence type="ECO:0000313" key="8">
    <source>
        <dbReference type="EMBL" id="KAJ1977551.1"/>
    </source>
</evidence>
<dbReference type="InterPro" id="IPR001282">
    <property type="entry name" value="G6P_DH"/>
</dbReference>
<evidence type="ECO:0000313" key="9">
    <source>
        <dbReference type="Proteomes" id="UP001151582"/>
    </source>
</evidence>
<keyword evidence="4" id="KW-0521">NADP</keyword>
<dbReference type="PRINTS" id="PR00079">
    <property type="entry name" value="G6PDHDRGNASE"/>
</dbReference>
<dbReference type="InterPro" id="IPR022675">
    <property type="entry name" value="G6P_DH_C"/>
</dbReference>
<dbReference type="AlphaFoldDB" id="A0A9W8B5W3"/>
<evidence type="ECO:0000256" key="4">
    <source>
        <dbReference type="ARBA" id="ARBA00022857"/>
    </source>
</evidence>
<dbReference type="Pfam" id="PF02781">
    <property type="entry name" value="G6PD_C"/>
    <property type="match status" value="1"/>
</dbReference>
<evidence type="ECO:0000256" key="2">
    <source>
        <dbReference type="ARBA" id="ARBA00013019"/>
    </source>
</evidence>
<dbReference type="Proteomes" id="UP001151582">
    <property type="component" value="Unassembled WGS sequence"/>
</dbReference>